<comment type="pathway">
    <text evidence="4">Phospholipid metabolism.</text>
</comment>
<keyword evidence="3" id="KW-0808">Transferase</keyword>
<evidence type="ECO:0000313" key="7">
    <source>
        <dbReference type="Proteomes" id="UP000611629"/>
    </source>
</evidence>
<sequence length="228" mass="26006">MNLYESDTLKNAIGDALRPGGFQLTDRALDFCKFQSGDMLLDLGCGRGATINYINSNYDYKICGLDISEKLISYARSINKDNEIILSSADNILYENEFFHGVIAECTLSLMEGIQEVFKEVNRVLKNNGYFIITDVYAKKTEYLEELKKFELNTCLKNPLDLIILKEFLSNSGFNVLLEERHDNMIIQLVADIIFNGCSTTNLCIDRKMKDLLIKSKIGYMLMIAQKR</sequence>
<dbReference type="Gene3D" id="3.40.50.150">
    <property type="entry name" value="Vaccinia Virus protein VP39"/>
    <property type="match status" value="1"/>
</dbReference>
<protein>
    <submittedName>
        <fullName evidence="6">Class I SAM-dependent methyltransferase</fullName>
    </submittedName>
</protein>
<dbReference type="PANTHER" id="PTHR44307">
    <property type="entry name" value="PHOSPHOETHANOLAMINE METHYLTRANSFERASE"/>
    <property type="match status" value="1"/>
</dbReference>
<feature type="domain" description="Methyltransferase" evidence="5">
    <location>
        <begin position="36"/>
        <end position="148"/>
    </location>
</feature>
<evidence type="ECO:0000256" key="4">
    <source>
        <dbReference type="ARBA" id="ARBA00025707"/>
    </source>
</evidence>
<dbReference type="PANTHER" id="PTHR44307:SF2">
    <property type="entry name" value="PHOSPHOETHANOLAMINE METHYLTRANSFERASE ISOFORM X1"/>
    <property type="match status" value="1"/>
</dbReference>
<evidence type="ECO:0000259" key="5">
    <source>
        <dbReference type="Pfam" id="PF13847"/>
    </source>
</evidence>
<name>A0A974BGZ7_SEDHY</name>
<reference evidence="6" key="1">
    <citation type="submission" date="2020-07" db="EMBL/GenBank/DDBJ databases">
        <title>Genomic analysis of a strain of Sedimentibacter Hydroxybenzoicus DSM7310.</title>
        <authorList>
            <person name="Ma S."/>
        </authorList>
    </citation>
    <scope>NUCLEOTIDE SEQUENCE</scope>
    <source>
        <strain evidence="6">DSM 7310</strain>
    </source>
</reference>
<gene>
    <name evidence="6" type="ORF">HZF24_00950</name>
</gene>
<evidence type="ECO:0000256" key="1">
    <source>
        <dbReference type="ARBA" id="ARBA00005189"/>
    </source>
</evidence>
<keyword evidence="7" id="KW-1185">Reference proteome</keyword>
<dbReference type="InterPro" id="IPR025714">
    <property type="entry name" value="Methyltranfer_dom"/>
</dbReference>
<evidence type="ECO:0000313" key="6">
    <source>
        <dbReference type="EMBL" id="NYB72701.1"/>
    </source>
</evidence>
<dbReference type="GO" id="GO:0008757">
    <property type="term" value="F:S-adenosylmethionine-dependent methyltransferase activity"/>
    <property type="evidence" value="ECO:0007669"/>
    <property type="project" value="InterPro"/>
</dbReference>
<accession>A0A974BGZ7</accession>
<dbReference type="CDD" id="cd02440">
    <property type="entry name" value="AdoMet_MTases"/>
    <property type="match status" value="1"/>
</dbReference>
<dbReference type="NCBIfam" id="NF045667">
    <property type="entry name" value="MTase_DVU1556"/>
    <property type="match status" value="1"/>
</dbReference>
<comment type="pathway">
    <text evidence="1">Lipid metabolism.</text>
</comment>
<evidence type="ECO:0000256" key="2">
    <source>
        <dbReference type="ARBA" id="ARBA00022603"/>
    </source>
</evidence>
<dbReference type="SUPFAM" id="SSF53335">
    <property type="entry name" value="S-adenosyl-L-methionine-dependent methyltransferases"/>
    <property type="match status" value="1"/>
</dbReference>
<dbReference type="Proteomes" id="UP000611629">
    <property type="component" value="Unassembled WGS sequence"/>
</dbReference>
<keyword evidence="2 6" id="KW-0489">Methyltransferase</keyword>
<dbReference type="EMBL" id="JACBNQ010000001">
    <property type="protein sequence ID" value="NYB72701.1"/>
    <property type="molecule type" value="Genomic_DNA"/>
</dbReference>
<organism evidence="6 7">
    <name type="scientific">Sedimentibacter hydroxybenzoicus DSM 7310</name>
    <dbReference type="NCBI Taxonomy" id="1123245"/>
    <lineage>
        <taxon>Bacteria</taxon>
        <taxon>Bacillati</taxon>
        <taxon>Bacillota</taxon>
        <taxon>Tissierellia</taxon>
        <taxon>Sedimentibacter</taxon>
    </lineage>
</organism>
<comment type="caution">
    <text evidence="6">The sequence shown here is derived from an EMBL/GenBank/DDBJ whole genome shotgun (WGS) entry which is preliminary data.</text>
</comment>
<dbReference type="RefSeq" id="WP_179236382.1">
    <property type="nucleotide sequence ID" value="NZ_JACBNQ010000001.1"/>
</dbReference>
<evidence type="ECO:0000256" key="3">
    <source>
        <dbReference type="ARBA" id="ARBA00022679"/>
    </source>
</evidence>
<dbReference type="AlphaFoldDB" id="A0A974BGZ7"/>
<dbReference type="GO" id="GO:0032259">
    <property type="term" value="P:methylation"/>
    <property type="evidence" value="ECO:0007669"/>
    <property type="project" value="UniProtKB-KW"/>
</dbReference>
<dbReference type="Pfam" id="PF13847">
    <property type="entry name" value="Methyltransf_31"/>
    <property type="match status" value="1"/>
</dbReference>
<proteinExistence type="predicted"/>
<dbReference type="InterPro" id="IPR029063">
    <property type="entry name" value="SAM-dependent_MTases_sf"/>
</dbReference>